<dbReference type="Pfam" id="PF04107">
    <property type="entry name" value="GCS2"/>
    <property type="match status" value="1"/>
</dbReference>
<organism evidence="6 7">
    <name type="scientific">Xanthomonas oryzae pv. oryzae</name>
    <dbReference type="NCBI Taxonomy" id="64187"/>
    <lineage>
        <taxon>Bacteria</taxon>
        <taxon>Pseudomonadati</taxon>
        <taxon>Pseudomonadota</taxon>
        <taxon>Gammaproteobacteria</taxon>
        <taxon>Lysobacterales</taxon>
        <taxon>Lysobacteraceae</taxon>
        <taxon>Xanthomonas</taxon>
    </lineage>
</organism>
<dbReference type="InterPro" id="IPR006336">
    <property type="entry name" value="GCS2"/>
</dbReference>
<accession>A0AAJ5MG46</accession>
<dbReference type="InterPro" id="IPR014746">
    <property type="entry name" value="Gln_synth/guanido_kin_cat_dom"/>
</dbReference>
<dbReference type="GO" id="GO:0004357">
    <property type="term" value="F:glutamate-cysteine ligase activity"/>
    <property type="evidence" value="ECO:0007669"/>
    <property type="project" value="UniProtKB-UniRule"/>
</dbReference>
<evidence type="ECO:0000313" key="6">
    <source>
        <dbReference type="EMBL" id="UXW03376.1"/>
    </source>
</evidence>
<dbReference type="PIRSF" id="PIRSF017901">
    <property type="entry name" value="GCL"/>
    <property type="match status" value="1"/>
</dbReference>
<dbReference type="Gene3D" id="3.30.590.20">
    <property type="match status" value="1"/>
</dbReference>
<gene>
    <name evidence="6" type="ORF">IXO792_03555</name>
</gene>
<evidence type="ECO:0000256" key="3">
    <source>
        <dbReference type="ARBA" id="ARBA00022840"/>
    </source>
</evidence>
<reference evidence="6" key="1">
    <citation type="submission" date="2015-01" db="EMBL/GenBank/DDBJ databases">
        <authorList>
            <person name="Midha S."/>
            <person name="Anil M.G."/>
            <person name="Mishra D."/>
            <person name="Brahma K."/>
            <person name="Laha G.S."/>
            <person name="Sundaram R.M."/>
            <person name="Sonti R.V."/>
            <person name="Patil P.B."/>
        </authorList>
    </citation>
    <scope>NUCLEOTIDE SEQUENCE</scope>
    <source>
        <strain evidence="6">IXO792</strain>
    </source>
</reference>
<comment type="function">
    <text evidence="4">Catalyzes the synthesis of gamma-glutamylcysteine (gamma-GC).</text>
</comment>
<sequence length="409" mass="46073">MPRCASGRRVVAETPITERAELVHVLASGEKPEAQWRIGTEHEQFGFRLDDLRPPTFDGERGIEASVTLEPAGQLELSGAPLHTIHDTCVEVGSHLNEVKQVADQLGLGFLGMGFQPKWSREAMPLMPQDRHKIMQAYMPNVGALGLDMMTRTRTRTRTCTCTCTCTCTVQVNLDYASEADMVKKFRVSLALQPIATALFADSPFTEGKPNGYLSYRSHIWIDTDADRTGILDFVFEDGFGYERYLDYLLDVPMYFSYHDGTYIDASGQSFRDFLRGADARPWGRLCALSAFWVGLLYDDPALDAAWDLVKDFSRSERHALRDGVPRHALKLPFRNDSVQNLATEAVKIALAGLRRRARLNRDVQDESRFLEPLVEILHSGETAAERKLALYHGVWQGDIDRVFGEFAY</sequence>
<keyword evidence="2 4" id="KW-0547">Nucleotide-binding</keyword>
<comment type="catalytic activity">
    <reaction evidence="4">
        <text>L-cysteine + L-glutamate + ATP = gamma-L-glutamyl-L-cysteine + ADP + phosphate + H(+)</text>
        <dbReference type="Rhea" id="RHEA:13285"/>
        <dbReference type="ChEBI" id="CHEBI:15378"/>
        <dbReference type="ChEBI" id="CHEBI:29985"/>
        <dbReference type="ChEBI" id="CHEBI:30616"/>
        <dbReference type="ChEBI" id="CHEBI:35235"/>
        <dbReference type="ChEBI" id="CHEBI:43474"/>
        <dbReference type="ChEBI" id="CHEBI:58173"/>
        <dbReference type="ChEBI" id="CHEBI:456216"/>
        <dbReference type="EC" id="6.3.2.2"/>
    </reaction>
</comment>
<name>A0AAJ5MG46_XANOO</name>
<keyword evidence="3 4" id="KW-0067">ATP-binding</keyword>
<evidence type="ECO:0000256" key="4">
    <source>
        <dbReference type="PIRNR" id="PIRNR017901"/>
    </source>
</evidence>
<dbReference type="SUPFAM" id="SSF55931">
    <property type="entry name" value="Glutamine synthetase/guanido kinase"/>
    <property type="match status" value="1"/>
</dbReference>
<evidence type="ECO:0000313" key="7">
    <source>
        <dbReference type="Proteomes" id="UP000187097"/>
    </source>
</evidence>
<dbReference type="Proteomes" id="UP000187097">
    <property type="component" value="Chromosome"/>
</dbReference>
<reference evidence="6" key="2">
    <citation type="submission" date="2020-01" db="EMBL/GenBank/DDBJ databases">
        <title>Complete genome investigation of Xanthomonas oryzae strains.</title>
        <authorList>
            <person name="Kaur A."/>
            <person name="Bansal K."/>
            <person name="Patil P.B."/>
        </authorList>
    </citation>
    <scope>NUCLEOTIDE SEQUENCE</scope>
    <source>
        <strain evidence="6">IXO792</strain>
    </source>
</reference>
<comment type="similarity">
    <text evidence="4">Belongs to the glutamate--cysteine ligase type 2 family. EgtA subfamily.</text>
</comment>
<dbReference type="InterPro" id="IPR035434">
    <property type="entry name" value="GCL_bact_plant"/>
</dbReference>
<evidence type="ECO:0000256" key="2">
    <source>
        <dbReference type="ARBA" id="ARBA00022741"/>
    </source>
</evidence>
<dbReference type="RefSeq" id="WP_075246796.1">
    <property type="nucleotide sequence ID" value="NZ_CP047493.1"/>
</dbReference>
<keyword evidence="1 4" id="KW-0436">Ligase</keyword>
<evidence type="ECO:0000256" key="5">
    <source>
        <dbReference type="PIRSR" id="PIRSR017901-50"/>
    </source>
</evidence>
<dbReference type="PANTHER" id="PTHR34378:SF1">
    <property type="entry name" value="GLUTAMATE--CYSTEINE LIGASE, CHLOROPLASTIC"/>
    <property type="match status" value="1"/>
</dbReference>
<dbReference type="AlphaFoldDB" id="A0AAJ5MG46"/>
<dbReference type="GO" id="GO:0005524">
    <property type="term" value="F:ATP binding"/>
    <property type="evidence" value="ECO:0007669"/>
    <property type="project" value="UniProtKB-UniRule"/>
</dbReference>
<feature type="disulfide bond" evidence="5">
    <location>
        <begin position="89"/>
        <end position="287"/>
    </location>
</feature>
<keyword evidence="5" id="KW-1015">Disulfide bond</keyword>
<dbReference type="GO" id="GO:0006750">
    <property type="term" value="P:glutathione biosynthetic process"/>
    <property type="evidence" value="ECO:0007669"/>
    <property type="project" value="UniProtKB-UniRule"/>
</dbReference>
<dbReference type="EMBL" id="CP047493">
    <property type="protein sequence ID" value="UXW03376.1"/>
    <property type="molecule type" value="Genomic_DNA"/>
</dbReference>
<protein>
    <recommendedName>
        <fullName evidence="4">Glutamate--cysteine ligase</fullName>
        <ecNumber evidence="4">6.3.2.2</ecNumber>
    </recommendedName>
</protein>
<proteinExistence type="inferred from homology"/>
<dbReference type="EC" id="6.3.2.2" evidence="4"/>
<dbReference type="PANTHER" id="PTHR34378">
    <property type="entry name" value="GLUTAMATE--CYSTEINE LIGASE, CHLOROPLASTIC"/>
    <property type="match status" value="1"/>
</dbReference>
<evidence type="ECO:0000256" key="1">
    <source>
        <dbReference type="ARBA" id="ARBA00022598"/>
    </source>
</evidence>